<reference evidence="1" key="1">
    <citation type="submission" date="2018-04" db="EMBL/GenBank/DDBJ databases">
        <authorList>
            <person name="Jy Z."/>
        </authorList>
    </citation>
    <scope>NUCLEOTIDE SEQUENCE</scope>
    <source>
        <strain evidence="2">AS13</strain>
        <strain evidence="1">LA18</strain>
    </source>
</reference>
<evidence type="ECO:0000313" key="4">
    <source>
        <dbReference type="Proteomes" id="UP001172791"/>
    </source>
</evidence>
<dbReference type="Proteomes" id="UP001172788">
    <property type="component" value="Unassembled WGS sequence"/>
</dbReference>
<name>A0AAW7MUY1_9BURK</name>
<evidence type="ECO:0000313" key="3">
    <source>
        <dbReference type="Proteomes" id="UP001172788"/>
    </source>
</evidence>
<protein>
    <submittedName>
        <fullName evidence="1">Uncharacterized protein</fullName>
    </submittedName>
</protein>
<evidence type="ECO:0000313" key="1">
    <source>
        <dbReference type="EMBL" id="MDN4576281.1"/>
    </source>
</evidence>
<dbReference type="Proteomes" id="UP001172791">
    <property type="component" value="Unassembled WGS sequence"/>
</dbReference>
<organism evidence="1 4">
    <name type="scientific">Pandoraea cepalis</name>
    <dbReference type="NCBI Taxonomy" id="2508294"/>
    <lineage>
        <taxon>Bacteria</taxon>
        <taxon>Pseudomonadati</taxon>
        <taxon>Pseudomonadota</taxon>
        <taxon>Betaproteobacteria</taxon>
        <taxon>Burkholderiales</taxon>
        <taxon>Burkholderiaceae</taxon>
        <taxon>Pandoraea</taxon>
    </lineage>
</organism>
<evidence type="ECO:0000313" key="2">
    <source>
        <dbReference type="EMBL" id="MDN4578789.1"/>
    </source>
</evidence>
<gene>
    <name evidence="1" type="ORF">DBA34_23800</name>
    <name evidence="2" type="ORF">DBB29_11750</name>
</gene>
<comment type="caution">
    <text evidence="1">The sequence shown here is derived from an EMBL/GenBank/DDBJ whole genome shotgun (WGS) entry which is preliminary data.</text>
</comment>
<dbReference type="EMBL" id="QAIC01000042">
    <property type="protein sequence ID" value="MDN4576281.1"/>
    <property type="molecule type" value="Genomic_DNA"/>
</dbReference>
<dbReference type="AlphaFoldDB" id="A0AAW7MUY1"/>
<sequence length="112" mass="12672">MIRMSLDVCYETQGIGYAHAAHRMAPKRLENRVDFHKIVVRDGGPRVGSLRSASHVWRGFADVRGDRAGCEAVPNGRCGRRLFDLTRNWHGMRNVFPNLILRKASAQDTNIL</sequence>
<accession>A0AAW7MUY1</accession>
<proteinExistence type="predicted"/>
<keyword evidence="3" id="KW-1185">Reference proteome</keyword>
<dbReference type="EMBL" id="QAID01000039">
    <property type="protein sequence ID" value="MDN4578789.1"/>
    <property type="molecule type" value="Genomic_DNA"/>
</dbReference>